<comment type="caution">
    <text evidence="1">Lacks conserved residue(s) required for the propagation of feature annotation.</text>
</comment>
<name>A0A4Y2NGP8_ARAVE</name>
<evidence type="ECO:0000313" key="4">
    <source>
        <dbReference type="Proteomes" id="UP000499080"/>
    </source>
</evidence>
<comment type="caution">
    <text evidence="3">The sequence shown here is derived from an EMBL/GenBank/DDBJ whole genome shotgun (WGS) entry which is preliminary data.</text>
</comment>
<dbReference type="CDD" id="cd00110">
    <property type="entry name" value="LamG"/>
    <property type="match status" value="1"/>
</dbReference>
<dbReference type="PROSITE" id="PS50025">
    <property type="entry name" value="LAM_G_DOMAIN"/>
    <property type="match status" value="1"/>
</dbReference>
<dbReference type="Pfam" id="PF02210">
    <property type="entry name" value="Laminin_G_2"/>
    <property type="match status" value="1"/>
</dbReference>
<feature type="domain" description="Laminin G" evidence="2">
    <location>
        <begin position="1"/>
        <end position="112"/>
    </location>
</feature>
<sequence length="150" mass="17428">IVDGYLRYIFNNQDLILPDVTVNDGKWHSVEATWFPNWLLLSLDYGQYIVKKIMKANIRGMYIGKVSVGGVENPDDEGKIAFFIGCIQNKVSHKFHYEQTVVGDVVKIVTSCFRWYCCLLLRVVTRFEFYDVDIKNIVINRISLKKTRVV</sequence>
<dbReference type="AlphaFoldDB" id="A0A4Y2NGP8"/>
<dbReference type="InterPro" id="IPR001791">
    <property type="entry name" value="Laminin_G"/>
</dbReference>
<feature type="non-terminal residue" evidence="3">
    <location>
        <position position="1"/>
    </location>
</feature>
<evidence type="ECO:0000313" key="3">
    <source>
        <dbReference type="EMBL" id="GBN37257.1"/>
    </source>
</evidence>
<dbReference type="InterPro" id="IPR013320">
    <property type="entry name" value="ConA-like_dom_sf"/>
</dbReference>
<accession>A0A4Y2NGP8</accession>
<dbReference type="SUPFAM" id="SSF49899">
    <property type="entry name" value="Concanavalin A-like lectins/glucanases"/>
    <property type="match status" value="1"/>
</dbReference>
<reference evidence="3 4" key="1">
    <citation type="journal article" date="2019" name="Sci. Rep.">
        <title>Orb-weaving spider Araneus ventricosus genome elucidates the spidroin gene catalogue.</title>
        <authorList>
            <person name="Kono N."/>
            <person name="Nakamura H."/>
            <person name="Ohtoshi R."/>
            <person name="Moran D.A.P."/>
            <person name="Shinohara A."/>
            <person name="Yoshida Y."/>
            <person name="Fujiwara M."/>
            <person name="Mori M."/>
            <person name="Tomita M."/>
            <person name="Arakawa K."/>
        </authorList>
    </citation>
    <scope>NUCLEOTIDE SEQUENCE [LARGE SCALE GENOMIC DNA]</scope>
</reference>
<keyword evidence="4" id="KW-1185">Reference proteome</keyword>
<protein>
    <recommendedName>
        <fullName evidence="2">Laminin G domain-containing protein</fullName>
    </recommendedName>
</protein>
<dbReference type="Proteomes" id="UP000499080">
    <property type="component" value="Unassembled WGS sequence"/>
</dbReference>
<evidence type="ECO:0000259" key="2">
    <source>
        <dbReference type="PROSITE" id="PS50025"/>
    </source>
</evidence>
<evidence type="ECO:0000256" key="1">
    <source>
        <dbReference type="PROSITE-ProRule" id="PRU00122"/>
    </source>
</evidence>
<dbReference type="Gene3D" id="2.60.120.200">
    <property type="match status" value="1"/>
</dbReference>
<proteinExistence type="predicted"/>
<gene>
    <name evidence="3" type="ORF">AVEN_13208_1</name>
</gene>
<dbReference type="EMBL" id="BGPR01127460">
    <property type="protein sequence ID" value="GBN37257.1"/>
    <property type="molecule type" value="Genomic_DNA"/>
</dbReference>
<organism evidence="3 4">
    <name type="scientific">Araneus ventricosus</name>
    <name type="common">Orbweaver spider</name>
    <name type="synonym">Epeira ventricosa</name>
    <dbReference type="NCBI Taxonomy" id="182803"/>
    <lineage>
        <taxon>Eukaryota</taxon>
        <taxon>Metazoa</taxon>
        <taxon>Ecdysozoa</taxon>
        <taxon>Arthropoda</taxon>
        <taxon>Chelicerata</taxon>
        <taxon>Arachnida</taxon>
        <taxon>Araneae</taxon>
        <taxon>Araneomorphae</taxon>
        <taxon>Entelegynae</taxon>
        <taxon>Araneoidea</taxon>
        <taxon>Araneidae</taxon>
        <taxon>Araneus</taxon>
    </lineage>
</organism>
<dbReference type="OrthoDB" id="10361473at2759"/>